<keyword evidence="7" id="KW-1185">Reference proteome</keyword>
<dbReference type="GO" id="GO:0006516">
    <property type="term" value="P:glycoprotein catabolic process"/>
    <property type="evidence" value="ECO:0007669"/>
    <property type="project" value="TreeGrafter"/>
</dbReference>
<dbReference type="InterPro" id="IPR041371">
    <property type="entry name" value="GH92_N"/>
</dbReference>
<evidence type="ECO:0000256" key="2">
    <source>
        <dbReference type="ARBA" id="ARBA00011245"/>
    </source>
</evidence>
<gene>
    <name evidence="6" type="ORF">AQPE_4516</name>
</gene>
<dbReference type="Proteomes" id="UP001193389">
    <property type="component" value="Chromosome"/>
</dbReference>
<evidence type="ECO:0000256" key="3">
    <source>
        <dbReference type="ARBA" id="ARBA00022837"/>
    </source>
</evidence>
<name>A0A5K7SFR3_9BACT</name>
<accession>A0A5K7SFR3</accession>
<dbReference type="Gene3D" id="1.20.1050.60">
    <property type="entry name" value="alpha-1,2-mannosidase"/>
    <property type="match status" value="1"/>
</dbReference>
<dbReference type="Gene3D" id="1.20.1610.10">
    <property type="entry name" value="alpha-1,2-mannosidases domains"/>
    <property type="match status" value="1"/>
</dbReference>
<dbReference type="SUPFAM" id="SSF48208">
    <property type="entry name" value="Six-hairpin glycosidases"/>
    <property type="match status" value="1"/>
</dbReference>
<dbReference type="Gene3D" id="3.30.2080.10">
    <property type="entry name" value="GH92 mannosidase domain"/>
    <property type="match status" value="1"/>
</dbReference>
<dbReference type="Gene3D" id="2.70.98.10">
    <property type="match status" value="1"/>
</dbReference>
<sequence>MMRFRNAKNLNEDLMKTNNLFLSVALTTLFLFSGCQKKAENLVQFVNPLIGTGLSSGPNAVKHSQGSEAWVQDIPAVSTPFGMTQWTPQTRDTEAKCISPYYFGGKGIQGFRGSHWLGGSCTQDYGSFTIMPETGYLKTFATDRMCDYNKESEVSTPAYYSCLLMQQNLIFVEITGTARSGFFRFSYIENTDVKIVITPNSDEGQGYIKVDPEKNEIYGYNPVHRIYQGWGQPAGFSGYFVVRFEKPMDNFGCYVQMEDHKKETEISGKPDIGAYAAFQVKKDDVIQAKVGTSFTSIEAARANLDAEIPHWDFKKTRAETEQIWNETLNTIQLKGGKKEDYTNFYTALYHSMLYPRTFSDVDGSYPSFDGNKSIQKIEKGHVYYDDFSLWDTFRAQLPLVSLIAPDKYEDMMKSLVLKAEQGGWLPIFPMWNSYTSAMVGDHANTALGDAYLKGFDINIDKAYPYMRKNALEVSEGEDFKNGKGRRGMKSYLQYGYIPLEDSIKEAFHKNEQTSRTLEYSMTDFVLSKVAEKYGKTEDAQILAKHAKNYQLVFDNETKSMRGRHIDGTWSSDYNPTARASYLTEGTPMQHLWFVPQDIPGLFDLIGDKKQVHDKLDELFSTDEYWHANEPCHHIPYLYNFLGDYAATQKTVKNIMASEYNNFDGGIPGNDDSGQMSAWYAFSAMGFYPVSPGSGEYQVSSPVFNEIKLNLNPKYYPGGKFTITQSDPDTYKTFSKVELNGTEIPFVLKHEDIRKGGKLKFSN</sequence>
<dbReference type="EMBL" id="AP018694">
    <property type="protein sequence ID" value="BBE20325.1"/>
    <property type="molecule type" value="Genomic_DNA"/>
</dbReference>
<dbReference type="InterPro" id="IPR014718">
    <property type="entry name" value="GH-type_carb-bd"/>
</dbReference>
<dbReference type="GO" id="GO:0005829">
    <property type="term" value="C:cytosol"/>
    <property type="evidence" value="ECO:0007669"/>
    <property type="project" value="TreeGrafter"/>
</dbReference>
<dbReference type="PROSITE" id="PS51257">
    <property type="entry name" value="PROKAR_LIPOPROTEIN"/>
    <property type="match status" value="1"/>
</dbReference>
<organism evidence="6 7">
    <name type="scientific">Aquipluma nitroreducens</name>
    <dbReference type="NCBI Taxonomy" id="2010828"/>
    <lineage>
        <taxon>Bacteria</taxon>
        <taxon>Pseudomonadati</taxon>
        <taxon>Bacteroidota</taxon>
        <taxon>Bacteroidia</taxon>
        <taxon>Marinilabiliales</taxon>
        <taxon>Prolixibacteraceae</taxon>
        <taxon>Aquipluma</taxon>
    </lineage>
</organism>
<dbReference type="GO" id="GO:0000224">
    <property type="term" value="F:peptide-N4-(N-acetyl-beta-glucosaminyl)asparagine amidase activity"/>
    <property type="evidence" value="ECO:0007669"/>
    <property type="project" value="TreeGrafter"/>
</dbReference>
<dbReference type="PANTHER" id="PTHR12143">
    <property type="entry name" value="PEPTIDE N-GLYCANASE PNGASE -RELATED"/>
    <property type="match status" value="1"/>
</dbReference>
<evidence type="ECO:0000313" key="6">
    <source>
        <dbReference type="EMBL" id="BBE20325.1"/>
    </source>
</evidence>
<protein>
    <submittedName>
        <fullName evidence="6">Alpha-1,2-mannosidase</fullName>
    </submittedName>
</protein>
<dbReference type="AlphaFoldDB" id="A0A5K7SFR3"/>
<evidence type="ECO:0000259" key="5">
    <source>
        <dbReference type="Pfam" id="PF17678"/>
    </source>
</evidence>
<comment type="cofactor">
    <cofactor evidence="1">
        <name>Ca(2+)</name>
        <dbReference type="ChEBI" id="CHEBI:29108"/>
    </cofactor>
</comment>
<dbReference type="GO" id="GO:0005975">
    <property type="term" value="P:carbohydrate metabolic process"/>
    <property type="evidence" value="ECO:0007669"/>
    <property type="project" value="InterPro"/>
</dbReference>
<comment type="subunit">
    <text evidence="2">Monomer.</text>
</comment>
<dbReference type="PANTHER" id="PTHR12143:SF43">
    <property type="entry name" value="PUTATIVE-RELATED"/>
    <property type="match status" value="1"/>
</dbReference>
<dbReference type="Pfam" id="PF07971">
    <property type="entry name" value="Glyco_hydro_92"/>
    <property type="match status" value="1"/>
</dbReference>
<proteinExistence type="predicted"/>
<feature type="domain" description="Glycosyl hydrolase family 92 N-terminal" evidence="5">
    <location>
        <begin position="45"/>
        <end position="293"/>
    </location>
</feature>
<feature type="domain" description="Glycosyl hydrolase family 92" evidence="4">
    <location>
        <begin position="300"/>
        <end position="760"/>
    </location>
</feature>
<dbReference type="InterPro" id="IPR005887">
    <property type="entry name" value="GH92_a_mannosidase_put"/>
</dbReference>
<dbReference type="InterPro" id="IPR012939">
    <property type="entry name" value="Glyco_hydro_92"/>
</dbReference>
<evidence type="ECO:0000313" key="7">
    <source>
        <dbReference type="Proteomes" id="UP001193389"/>
    </source>
</evidence>
<dbReference type="NCBIfam" id="TIGR01180">
    <property type="entry name" value="aman2_put"/>
    <property type="match status" value="1"/>
</dbReference>
<dbReference type="Pfam" id="PF17678">
    <property type="entry name" value="Glyco_hydro_92N"/>
    <property type="match status" value="1"/>
</dbReference>
<keyword evidence="3" id="KW-0106">Calcium</keyword>
<dbReference type="InterPro" id="IPR050883">
    <property type="entry name" value="PNGase"/>
</dbReference>
<reference evidence="6" key="1">
    <citation type="journal article" date="2020" name="Int. J. Syst. Evol. Microbiol.">
        <title>Aquipluma nitroreducens gen. nov. sp. nov., a novel facultatively anaerobic bacterium isolated from a freshwater lake.</title>
        <authorList>
            <person name="Watanabe M."/>
            <person name="Kojima H."/>
            <person name="Fukui M."/>
        </authorList>
    </citation>
    <scope>NUCLEOTIDE SEQUENCE</scope>
    <source>
        <strain evidence="6">MeG22</strain>
    </source>
</reference>
<dbReference type="KEGG" id="anf:AQPE_4516"/>
<evidence type="ECO:0000259" key="4">
    <source>
        <dbReference type="Pfam" id="PF07971"/>
    </source>
</evidence>
<evidence type="ECO:0000256" key="1">
    <source>
        <dbReference type="ARBA" id="ARBA00001913"/>
    </source>
</evidence>
<dbReference type="GO" id="GO:0030246">
    <property type="term" value="F:carbohydrate binding"/>
    <property type="evidence" value="ECO:0007669"/>
    <property type="project" value="InterPro"/>
</dbReference>
<dbReference type="InterPro" id="IPR008928">
    <property type="entry name" value="6-hairpin_glycosidase_sf"/>
</dbReference>